<reference evidence="2" key="2">
    <citation type="submission" date="2020-09" db="EMBL/GenBank/DDBJ databases">
        <authorList>
            <person name="Sun Q."/>
            <person name="Kim S."/>
        </authorList>
    </citation>
    <scope>NUCLEOTIDE SEQUENCE</scope>
    <source>
        <strain evidence="2">KCTC 32020</strain>
    </source>
</reference>
<sequence>MLDLMRKILAGLLSLVGFGNAGAQPPSPPPAEMASGLRSMVLNLTPGEIGLNSDNSQGAVWGIVMETGMDGGFYTLVALADGTTSLYFSTGGGIIGAGEHESVRAASRDFLASANQFASAAAPITDTAPPGRGSTQFFLLTFDGLRSYRAPEVDLGEERDPFAPLFQSGHAVISALRLAQP</sequence>
<gene>
    <name evidence="2" type="ORF">GCM10007167_28170</name>
</gene>
<accession>A0A919DI69</accession>
<dbReference type="AlphaFoldDB" id="A0A919DI69"/>
<feature type="chain" id="PRO_5037978261" description="Secreted protein" evidence="1">
    <location>
        <begin position="24"/>
        <end position="181"/>
    </location>
</feature>
<dbReference type="EMBL" id="BNCF01000027">
    <property type="protein sequence ID" value="GHE44949.1"/>
    <property type="molecule type" value="Genomic_DNA"/>
</dbReference>
<evidence type="ECO:0000256" key="1">
    <source>
        <dbReference type="SAM" id="SignalP"/>
    </source>
</evidence>
<proteinExistence type="predicted"/>
<evidence type="ECO:0000313" key="2">
    <source>
        <dbReference type="EMBL" id="GHE44949.1"/>
    </source>
</evidence>
<feature type="signal peptide" evidence="1">
    <location>
        <begin position="1"/>
        <end position="23"/>
    </location>
</feature>
<name>A0A919DI69_9GAMM</name>
<keyword evidence="3" id="KW-1185">Reference proteome</keyword>
<comment type="caution">
    <text evidence="2">The sequence shown here is derived from an EMBL/GenBank/DDBJ whole genome shotgun (WGS) entry which is preliminary data.</text>
</comment>
<dbReference type="Proteomes" id="UP000636453">
    <property type="component" value="Unassembled WGS sequence"/>
</dbReference>
<organism evidence="2 3">
    <name type="scientific">Vulcaniibacterium thermophilum</name>
    <dbReference type="NCBI Taxonomy" id="1169913"/>
    <lineage>
        <taxon>Bacteria</taxon>
        <taxon>Pseudomonadati</taxon>
        <taxon>Pseudomonadota</taxon>
        <taxon>Gammaproteobacteria</taxon>
        <taxon>Lysobacterales</taxon>
        <taxon>Lysobacteraceae</taxon>
        <taxon>Vulcaniibacterium</taxon>
    </lineage>
</organism>
<evidence type="ECO:0000313" key="3">
    <source>
        <dbReference type="Proteomes" id="UP000636453"/>
    </source>
</evidence>
<evidence type="ECO:0008006" key="4">
    <source>
        <dbReference type="Google" id="ProtNLM"/>
    </source>
</evidence>
<protein>
    <recommendedName>
        <fullName evidence="4">Secreted protein</fullName>
    </recommendedName>
</protein>
<keyword evidence="1" id="KW-0732">Signal</keyword>
<reference evidence="2" key="1">
    <citation type="journal article" date="2014" name="Int. J. Syst. Evol. Microbiol.">
        <title>Complete genome sequence of Corynebacterium casei LMG S-19264T (=DSM 44701T), isolated from a smear-ripened cheese.</title>
        <authorList>
            <consortium name="US DOE Joint Genome Institute (JGI-PGF)"/>
            <person name="Walter F."/>
            <person name="Albersmeier A."/>
            <person name="Kalinowski J."/>
            <person name="Ruckert C."/>
        </authorList>
    </citation>
    <scope>NUCLEOTIDE SEQUENCE</scope>
    <source>
        <strain evidence="2">KCTC 32020</strain>
    </source>
</reference>